<evidence type="ECO:0000256" key="1">
    <source>
        <dbReference type="ARBA" id="ARBA00022448"/>
    </source>
</evidence>
<dbReference type="EMBL" id="JAUSVB010000002">
    <property type="protein sequence ID" value="MDQ0373020.1"/>
    <property type="molecule type" value="Genomic_DNA"/>
</dbReference>
<dbReference type="Gene3D" id="3.40.50.300">
    <property type="entry name" value="P-loop containing nucleotide triphosphate hydrolases"/>
    <property type="match status" value="1"/>
</dbReference>
<evidence type="ECO:0000256" key="2">
    <source>
        <dbReference type="ARBA" id="ARBA00022741"/>
    </source>
</evidence>
<dbReference type="PANTHER" id="PTHR45772">
    <property type="entry name" value="CONSERVED COMPONENT OF ABC TRANSPORTER FOR NATURAL AMINO ACIDS-RELATED"/>
    <property type="match status" value="1"/>
</dbReference>
<accession>A0ABU0ECM7</accession>
<keyword evidence="1" id="KW-0813">Transport</keyword>
<evidence type="ECO:0000313" key="6">
    <source>
        <dbReference type="Proteomes" id="UP001239626"/>
    </source>
</evidence>
<evidence type="ECO:0000259" key="4">
    <source>
        <dbReference type="PROSITE" id="PS50893"/>
    </source>
</evidence>
<name>A0ABU0ECM7_9CELL</name>
<organism evidence="5 6">
    <name type="scientific">Cellulomonas humilata</name>
    <dbReference type="NCBI Taxonomy" id="144055"/>
    <lineage>
        <taxon>Bacteria</taxon>
        <taxon>Bacillati</taxon>
        <taxon>Actinomycetota</taxon>
        <taxon>Actinomycetes</taxon>
        <taxon>Micrococcales</taxon>
        <taxon>Cellulomonadaceae</taxon>
        <taxon>Cellulomonas</taxon>
    </lineage>
</organism>
<dbReference type="SUPFAM" id="SSF52540">
    <property type="entry name" value="P-loop containing nucleoside triphosphate hydrolases"/>
    <property type="match status" value="1"/>
</dbReference>
<dbReference type="InterPro" id="IPR051120">
    <property type="entry name" value="ABC_AA/LPS_Transport"/>
</dbReference>
<dbReference type="InterPro" id="IPR027417">
    <property type="entry name" value="P-loop_NTPase"/>
</dbReference>
<dbReference type="RefSeq" id="WP_307490852.1">
    <property type="nucleotide sequence ID" value="NZ_JAUSVB010000002.1"/>
</dbReference>
<protein>
    <submittedName>
        <fullName evidence="5">Branched-chain amino acid transport system ATP-binding protein</fullName>
    </submittedName>
</protein>
<dbReference type="Pfam" id="PF00005">
    <property type="entry name" value="ABC_tran"/>
    <property type="match status" value="1"/>
</dbReference>
<dbReference type="Proteomes" id="UP001239626">
    <property type="component" value="Unassembled WGS sequence"/>
</dbReference>
<proteinExistence type="predicted"/>
<dbReference type="InterPro" id="IPR003439">
    <property type="entry name" value="ABC_transporter-like_ATP-bd"/>
</dbReference>
<dbReference type="CDD" id="cd03219">
    <property type="entry name" value="ABC_Mj1267_LivG_branched"/>
    <property type="match status" value="1"/>
</dbReference>
<keyword evidence="3 5" id="KW-0067">ATP-binding</keyword>
<dbReference type="Pfam" id="PF12399">
    <property type="entry name" value="BCA_ABC_TP_C"/>
    <property type="match status" value="1"/>
</dbReference>
<dbReference type="InterPro" id="IPR032823">
    <property type="entry name" value="BCA_ABC_TP_C"/>
</dbReference>
<dbReference type="InterPro" id="IPR003593">
    <property type="entry name" value="AAA+_ATPase"/>
</dbReference>
<dbReference type="PROSITE" id="PS50893">
    <property type="entry name" value="ABC_TRANSPORTER_2"/>
    <property type="match status" value="1"/>
</dbReference>
<dbReference type="PANTHER" id="PTHR45772:SF4">
    <property type="entry name" value="ABC TRANSPORTER ATP-BINDING PROTEIN"/>
    <property type="match status" value="1"/>
</dbReference>
<evidence type="ECO:0000256" key="3">
    <source>
        <dbReference type="ARBA" id="ARBA00022840"/>
    </source>
</evidence>
<comment type="caution">
    <text evidence="5">The sequence shown here is derived from an EMBL/GenBank/DDBJ whole genome shotgun (WGS) entry which is preliminary data.</text>
</comment>
<dbReference type="GO" id="GO:0005524">
    <property type="term" value="F:ATP binding"/>
    <property type="evidence" value="ECO:0007669"/>
    <property type="project" value="UniProtKB-KW"/>
</dbReference>
<evidence type="ECO:0000313" key="5">
    <source>
        <dbReference type="EMBL" id="MDQ0373020.1"/>
    </source>
</evidence>
<feature type="domain" description="ABC transporter" evidence="4">
    <location>
        <begin position="19"/>
        <end position="246"/>
    </location>
</feature>
<keyword evidence="2" id="KW-0547">Nucleotide-binding</keyword>
<reference evidence="5 6" key="1">
    <citation type="submission" date="2023-07" db="EMBL/GenBank/DDBJ databases">
        <title>Sorghum-associated microbial communities from plants grown in Nebraska, USA.</title>
        <authorList>
            <person name="Schachtman D."/>
        </authorList>
    </citation>
    <scope>NUCLEOTIDE SEQUENCE [LARGE SCALE GENOMIC DNA]</scope>
    <source>
        <strain evidence="5 6">BE332</strain>
    </source>
</reference>
<sequence>MSAQMTPVRTGGEPRSPRLSIHGLSVRFGGLSALDDVSLEVREGEVVGLIGPNGAGKTTLFNAVCGLVRPSAGTITVDGVPLPPDPTRLSARGVARTLQGLGLFRGLTVRENVLAGRLGAHDPGTDAQRQLDALDLAGHADRPVGDLPYPEQKKVALARALVAQPSLLLLDEPAGGLGSEDIAALGDLIRRTAATGCAVLLVEHHVDFVMSVCDRVVVLDFGRVIASGTPDEVAGDPAVDEAYLGIEVSR</sequence>
<gene>
    <name evidence="5" type="ORF">J2X26_001331</name>
</gene>
<keyword evidence="6" id="KW-1185">Reference proteome</keyword>
<dbReference type="SMART" id="SM00382">
    <property type="entry name" value="AAA"/>
    <property type="match status" value="1"/>
</dbReference>